<evidence type="ECO:0000313" key="10">
    <source>
        <dbReference type="EMBL" id="UKJ90317.2"/>
    </source>
</evidence>
<evidence type="ECO:0000259" key="8">
    <source>
        <dbReference type="Pfam" id="PF20258"/>
    </source>
</evidence>
<dbReference type="Pfam" id="PF20258">
    <property type="entry name" value="tRNA_Me_trans_C"/>
    <property type="match status" value="1"/>
</dbReference>
<dbReference type="PANTHER" id="PTHR43052">
    <property type="match status" value="1"/>
</dbReference>
<evidence type="ECO:0000256" key="2">
    <source>
        <dbReference type="ARBA" id="ARBA00022679"/>
    </source>
</evidence>
<dbReference type="OrthoDB" id="3685at2759"/>
<evidence type="ECO:0000256" key="4">
    <source>
        <dbReference type="ARBA" id="ARBA00022741"/>
    </source>
</evidence>
<dbReference type="PANTHER" id="PTHR43052:SF1">
    <property type="entry name" value="TRNA-5-TAURINOMETHYLURIDINE 2-SULFURTRANSFERASE"/>
    <property type="match status" value="1"/>
</dbReference>
<dbReference type="Gene3D" id="3.40.50.620">
    <property type="entry name" value="HUPs"/>
    <property type="match status" value="1"/>
</dbReference>
<keyword evidence="4" id="KW-0547">Nucleotide-binding</keyword>
<gene>
    <name evidence="10" type="ORF">MACJ_001249</name>
</gene>
<dbReference type="InterPro" id="IPR014729">
    <property type="entry name" value="Rossmann-like_a/b/a_fold"/>
</dbReference>
<evidence type="ECO:0000256" key="5">
    <source>
        <dbReference type="ARBA" id="ARBA00022840"/>
    </source>
</evidence>
<dbReference type="GO" id="GO:0061708">
    <property type="term" value="F:tRNA-5-taurinomethyluridine 2-sulfurtransferase"/>
    <property type="evidence" value="ECO:0007669"/>
    <property type="project" value="UniProtKB-EC"/>
</dbReference>
<dbReference type="AlphaFoldDB" id="A0A976M847"/>
<evidence type="ECO:0000256" key="6">
    <source>
        <dbReference type="ARBA" id="ARBA00022884"/>
    </source>
</evidence>
<dbReference type="InterPro" id="IPR051305">
    <property type="entry name" value="tRNA_2-thiouridylase_MnmA"/>
</dbReference>
<dbReference type="EMBL" id="CP056068">
    <property type="protein sequence ID" value="UKJ90317.2"/>
    <property type="molecule type" value="Genomic_DNA"/>
</dbReference>
<organism evidence="10 11">
    <name type="scientific">Theileria orientalis</name>
    <dbReference type="NCBI Taxonomy" id="68886"/>
    <lineage>
        <taxon>Eukaryota</taxon>
        <taxon>Sar</taxon>
        <taxon>Alveolata</taxon>
        <taxon>Apicomplexa</taxon>
        <taxon>Aconoidasida</taxon>
        <taxon>Piroplasmida</taxon>
        <taxon>Theileriidae</taxon>
        <taxon>Theileria</taxon>
    </lineage>
</organism>
<accession>A0A976M847</accession>
<keyword evidence="1" id="KW-0820">tRNA-binding</keyword>
<evidence type="ECO:0000256" key="3">
    <source>
        <dbReference type="ARBA" id="ARBA00022694"/>
    </source>
</evidence>
<dbReference type="SUPFAM" id="SSF52402">
    <property type="entry name" value="Adenine nucleotide alpha hydrolases-like"/>
    <property type="match status" value="1"/>
</dbReference>
<evidence type="ECO:0000313" key="11">
    <source>
        <dbReference type="Proteomes" id="UP000244803"/>
    </source>
</evidence>
<keyword evidence="6" id="KW-0694">RNA-binding</keyword>
<dbReference type="InterPro" id="IPR046885">
    <property type="entry name" value="MnmA-like_C"/>
</dbReference>
<protein>
    <submittedName>
        <fullName evidence="10">tRNA-5-taurinomethyluridine 2-sulfurtransferase</fullName>
        <ecNumber evidence="10">2.8.1.14</ecNumber>
    </submittedName>
</protein>
<dbReference type="InterPro" id="IPR046884">
    <property type="entry name" value="MnmA-like_central"/>
</dbReference>
<dbReference type="Proteomes" id="UP000244803">
    <property type="component" value="Chromosome 2"/>
</dbReference>
<reference evidence="10" key="1">
    <citation type="submission" date="2022-07" db="EMBL/GenBank/DDBJ databases">
        <title>Evaluation of T. orientalis genome assembly methods using nanopore sequencing and analysis of variation between genomes.</title>
        <authorList>
            <person name="Yam J."/>
            <person name="Micallef M.L."/>
            <person name="Liu M."/>
            <person name="Djordjevic S.P."/>
            <person name="Bogema D.R."/>
            <person name="Jenkins C."/>
        </authorList>
    </citation>
    <scope>NUCLEOTIDE SEQUENCE</scope>
    <source>
        <strain evidence="10">Fish Creek</strain>
    </source>
</reference>
<dbReference type="InterPro" id="IPR023382">
    <property type="entry name" value="MnmA-like_central_sf"/>
</dbReference>
<dbReference type="Gene3D" id="2.40.30.10">
    <property type="entry name" value="Translation factors"/>
    <property type="match status" value="1"/>
</dbReference>
<name>A0A976M847_THEOR</name>
<dbReference type="EC" id="2.8.1.14" evidence="10"/>
<sequence length="312" mass="35675">MTTIQKRRASGHYASVVQDKSLNTDRRIKRLVVSKDPIKDQTYFLSKLNQFQLSKLIFPLEHLTKQQVREYSKIIGLPSYSREDSVGLCFMEELKISEYLISKIGKKSGAIVDYKTNQIIGEHLGAFNYSIGQRRNLNNYIYKKCNPNTPRYVIKKDLNNNVLYVTEDYDSKEYTQPGGVRRSFRITDVFFNTTDYAGVLNKCKIEDNVDGNGDAFRLRVKLRHSSKFYDSITHFYTKSRNDGVNSYDNRVFGKSSTDGCRIISGINGGIEHKYDSGFVHLSEADSGISTGQYCVFYLDDLCLGSAKMITSY</sequence>
<feature type="domain" description="tRNA-specific 2-thiouridylase MnmA-like C-terminal" evidence="8">
    <location>
        <begin position="275"/>
        <end position="307"/>
    </location>
</feature>
<evidence type="ECO:0000256" key="7">
    <source>
        <dbReference type="ARBA" id="ARBA00023157"/>
    </source>
</evidence>
<keyword evidence="2 10" id="KW-0808">Transferase</keyword>
<feature type="domain" description="tRNA-specific 2-thiouridylase MnmA-like central" evidence="9">
    <location>
        <begin position="98"/>
        <end position="166"/>
    </location>
</feature>
<keyword evidence="7" id="KW-1015">Disulfide bond</keyword>
<proteinExistence type="predicted"/>
<dbReference type="GO" id="GO:0005524">
    <property type="term" value="F:ATP binding"/>
    <property type="evidence" value="ECO:0007669"/>
    <property type="project" value="UniProtKB-KW"/>
</dbReference>
<dbReference type="Pfam" id="PF20259">
    <property type="entry name" value="tRNA_Me_trans_M"/>
    <property type="match status" value="1"/>
</dbReference>
<dbReference type="Pfam" id="PF03054">
    <property type="entry name" value="tRNA_Me_trans"/>
    <property type="match status" value="1"/>
</dbReference>
<evidence type="ECO:0000259" key="9">
    <source>
        <dbReference type="Pfam" id="PF20259"/>
    </source>
</evidence>
<dbReference type="Gene3D" id="2.30.30.280">
    <property type="entry name" value="Adenine nucleotide alpha hydrolases-like domains"/>
    <property type="match status" value="1"/>
</dbReference>
<keyword evidence="3" id="KW-0819">tRNA processing</keyword>
<dbReference type="GO" id="GO:0008033">
    <property type="term" value="P:tRNA processing"/>
    <property type="evidence" value="ECO:0007669"/>
    <property type="project" value="UniProtKB-KW"/>
</dbReference>
<evidence type="ECO:0000256" key="1">
    <source>
        <dbReference type="ARBA" id="ARBA00022555"/>
    </source>
</evidence>
<keyword evidence="5" id="KW-0067">ATP-binding</keyword>
<dbReference type="GO" id="GO:0000049">
    <property type="term" value="F:tRNA binding"/>
    <property type="evidence" value="ECO:0007669"/>
    <property type="project" value="UniProtKB-KW"/>
</dbReference>